<keyword evidence="1" id="KW-1133">Transmembrane helix</keyword>
<gene>
    <name evidence="2" type="primary">fxsA</name>
    <name evidence="2" type="ORF">ICT70_02805</name>
</gene>
<keyword evidence="3" id="KW-1185">Reference proteome</keyword>
<reference evidence="2" key="1">
    <citation type="submission" date="2020-09" db="EMBL/GenBank/DDBJ databases">
        <title>Pelobacter alkaliphilus sp. nov., a novel anaerobic arsenate-reducing bacterium from terrestrial mud volcano.</title>
        <authorList>
            <person name="Khomyakova M.A."/>
            <person name="Merkel A.Y."/>
            <person name="Slobodkin A.I."/>
        </authorList>
    </citation>
    <scope>NUCLEOTIDE SEQUENCE</scope>
    <source>
        <strain evidence="2">M08fum</strain>
    </source>
</reference>
<protein>
    <submittedName>
        <fullName evidence="2">Membrane protein FxsA</fullName>
    </submittedName>
</protein>
<dbReference type="EMBL" id="JACWUN010000002">
    <property type="protein sequence ID" value="MBD1399591.1"/>
    <property type="molecule type" value="Genomic_DNA"/>
</dbReference>
<dbReference type="PANTHER" id="PTHR35335:SF1">
    <property type="entry name" value="UPF0716 PROTEIN FXSA"/>
    <property type="match status" value="1"/>
</dbReference>
<keyword evidence="1" id="KW-0472">Membrane</keyword>
<evidence type="ECO:0000256" key="1">
    <source>
        <dbReference type="SAM" id="Phobius"/>
    </source>
</evidence>
<dbReference type="PANTHER" id="PTHR35335">
    <property type="entry name" value="UPF0716 PROTEIN FXSA"/>
    <property type="match status" value="1"/>
</dbReference>
<feature type="transmembrane region" description="Helical" evidence="1">
    <location>
        <begin position="27"/>
        <end position="47"/>
    </location>
</feature>
<dbReference type="RefSeq" id="WP_191153863.1">
    <property type="nucleotide sequence ID" value="NZ_JACWUN010000002.1"/>
</dbReference>
<comment type="caution">
    <text evidence="2">The sequence shown here is derived from an EMBL/GenBank/DDBJ whole genome shotgun (WGS) entry which is preliminary data.</text>
</comment>
<dbReference type="Proteomes" id="UP000632828">
    <property type="component" value="Unassembled WGS sequence"/>
</dbReference>
<organism evidence="2 3">
    <name type="scientific">Pelovirga terrestris</name>
    <dbReference type="NCBI Taxonomy" id="2771352"/>
    <lineage>
        <taxon>Bacteria</taxon>
        <taxon>Pseudomonadati</taxon>
        <taxon>Thermodesulfobacteriota</taxon>
        <taxon>Desulfuromonadia</taxon>
        <taxon>Geobacterales</taxon>
        <taxon>Geobacteraceae</taxon>
        <taxon>Pelovirga</taxon>
    </lineage>
</organism>
<proteinExistence type="predicted"/>
<feature type="transmembrane region" description="Helical" evidence="1">
    <location>
        <begin position="5"/>
        <end position="21"/>
    </location>
</feature>
<dbReference type="NCBIfam" id="NF008528">
    <property type="entry name" value="PRK11463.1-2"/>
    <property type="match status" value="1"/>
</dbReference>
<keyword evidence="1" id="KW-0812">Transmembrane</keyword>
<dbReference type="InterPro" id="IPR007313">
    <property type="entry name" value="FxsA"/>
</dbReference>
<evidence type="ECO:0000313" key="2">
    <source>
        <dbReference type="EMBL" id="MBD1399591.1"/>
    </source>
</evidence>
<dbReference type="AlphaFoldDB" id="A0A8J6QW63"/>
<name>A0A8J6QW63_9BACT</name>
<sequence length="130" mass="14583">MFIKLLILFTFIPILEIFVLIEAGRQIGVISTISLVILTGIAGAFLARSQGFELMMRIQSDLQAGRVPAEELFDGAMILAGGVVLLTPGFCTDLIGFMLLTPVTRSHIKTWLRRWVEKKVARGEIQFRRY</sequence>
<accession>A0A8J6QW63</accession>
<dbReference type="Pfam" id="PF04186">
    <property type="entry name" value="FxsA"/>
    <property type="match status" value="1"/>
</dbReference>
<evidence type="ECO:0000313" key="3">
    <source>
        <dbReference type="Proteomes" id="UP000632828"/>
    </source>
</evidence>
<dbReference type="GO" id="GO:0016020">
    <property type="term" value="C:membrane"/>
    <property type="evidence" value="ECO:0007669"/>
    <property type="project" value="InterPro"/>
</dbReference>